<evidence type="ECO:0000313" key="7">
    <source>
        <dbReference type="EMBL" id="CCC95274.1"/>
    </source>
</evidence>
<accession>G0V0V3</accession>
<name>G0V0V3_TRYCI</name>
<keyword evidence="3 6" id="KW-0812">Transmembrane</keyword>
<feature type="transmembrane region" description="Helical" evidence="6">
    <location>
        <begin position="363"/>
        <end position="381"/>
    </location>
</feature>
<proteinExistence type="inferred from homology"/>
<feature type="transmembrane region" description="Helical" evidence="6">
    <location>
        <begin position="130"/>
        <end position="151"/>
    </location>
</feature>
<dbReference type="PANTHER" id="PTHR10383">
    <property type="entry name" value="SERINE INCORPORATOR"/>
    <property type="match status" value="1"/>
</dbReference>
<dbReference type="EMBL" id="HE575324">
    <property type="protein sequence ID" value="CCC95274.1"/>
    <property type="molecule type" value="Genomic_DNA"/>
</dbReference>
<protein>
    <submittedName>
        <fullName evidence="7">Uncharacterized protein TCIL3000_11_7020</fullName>
    </submittedName>
</protein>
<feature type="transmembrane region" description="Helical" evidence="6">
    <location>
        <begin position="105"/>
        <end position="123"/>
    </location>
</feature>
<evidence type="ECO:0000256" key="2">
    <source>
        <dbReference type="ARBA" id="ARBA00006665"/>
    </source>
</evidence>
<reference evidence="7" key="1">
    <citation type="journal article" date="2012" name="Proc. Natl. Acad. Sci. U.S.A.">
        <title>Antigenic diversity is generated by distinct evolutionary mechanisms in African trypanosome species.</title>
        <authorList>
            <person name="Jackson A.P."/>
            <person name="Berry A."/>
            <person name="Aslett M."/>
            <person name="Allison H.C."/>
            <person name="Burton P."/>
            <person name="Vavrova-Anderson J."/>
            <person name="Brown R."/>
            <person name="Browne H."/>
            <person name="Corton N."/>
            <person name="Hauser H."/>
            <person name="Gamble J."/>
            <person name="Gilderthorp R."/>
            <person name="Marcello L."/>
            <person name="McQuillan J."/>
            <person name="Otto T.D."/>
            <person name="Quail M.A."/>
            <person name="Sanders M.J."/>
            <person name="van Tonder A."/>
            <person name="Ginger M.L."/>
            <person name="Field M.C."/>
            <person name="Barry J.D."/>
            <person name="Hertz-Fowler C."/>
            <person name="Berriman M."/>
        </authorList>
    </citation>
    <scope>NUCLEOTIDE SEQUENCE</scope>
    <source>
        <strain evidence="7">IL3000</strain>
    </source>
</reference>
<gene>
    <name evidence="7" type="ORF">TCIL3000_11_7020</name>
</gene>
<feature type="transmembrane region" description="Helical" evidence="6">
    <location>
        <begin position="67"/>
        <end position="85"/>
    </location>
</feature>
<feature type="transmembrane region" description="Helical" evidence="6">
    <location>
        <begin position="232"/>
        <end position="252"/>
    </location>
</feature>
<comment type="similarity">
    <text evidence="2">Belongs to the TDE1 family.</text>
</comment>
<evidence type="ECO:0000256" key="4">
    <source>
        <dbReference type="ARBA" id="ARBA00022989"/>
    </source>
</evidence>
<sequence>MGSKSDLALSPTVVLRVQYATYLFLGLVGTMVLRGTLGRILSYVPMIKKGCEYAGGGDANFCTGEVLAYRVSFSLALFFFFHLLSVSDLTCCIDAESRVEFQKRFFFAKTILLGLVFAATLSIPNTFFAYYAYACIFASGLFLLINVVFLVDFSYRWSDEWTSRMEQHGKWMFYLIATTLMGYAAGIIISIFSFVYFVPHSDCNYNAFAILSVLISAVVYTVLSIWVPHGSVLPSAIVFAYSSGVMFTTLRLENDSYCNTISVPPEQAGSMKQMLLGSLVSGFTLFYSVVSTGGNGGLSSTADDEEEGDPDTTGNLSSYMFFYATMVLGSMYLAMLSTGWHVSGRSEGVVEDSINIAYWVRSGTVWSSVLLYVWSLLAPYYCCRDRDFGFNTDDW</sequence>
<evidence type="ECO:0000256" key="1">
    <source>
        <dbReference type="ARBA" id="ARBA00004141"/>
    </source>
</evidence>
<dbReference type="Pfam" id="PF03348">
    <property type="entry name" value="Serinc"/>
    <property type="match status" value="2"/>
</dbReference>
<keyword evidence="5 6" id="KW-0472">Membrane</keyword>
<feature type="transmembrane region" description="Helical" evidence="6">
    <location>
        <begin position="205"/>
        <end position="226"/>
    </location>
</feature>
<organism evidence="7">
    <name type="scientific">Trypanosoma congolense (strain IL3000)</name>
    <dbReference type="NCBI Taxonomy" id="1068625"/>
    <lineage>
        <taxon>Eukaryota</taxon>
        <taxon>Discoba</taxon>
        <taxon>Euglenozoa</taxon>
        <taxon>Kinetoplastea</taxon>
        <taxon>Metakinetoplastina</taxon>
        <taxon>Trypanosomatida</taxon>
        <taxon>Trypanosomatidae</taxon>
        <taxon>Trypanosoma</taxon>
        <taxon>Nannomonas</taxon>
    </lineage>
</organism>
<evidence type="ECO:0000256" key="3">
    <source>
        <dbReference type="ARBA" id="ARBA00022692"/>
    </source>
</evidence>
<dbReference type="AlphaFoldDB" id="G0V0V3"/>
<comment type="subcellular location">
    <subcellularLocation>
        <location evidence="1">Membrane</location>
        <topology evidence="1">Multi-pass membrane protein</topology>
    </subcellularLocation>
</comment>
<feature type="transmembrane region" description="Helical" evidence="6">
    <location>
        <begin position="320"/>
        <end position="342"/>
    </location>
</feature>
<feature type="transmembrane region" description="Helical" evidence="6">
    <location>
        <begin position="20"/>
        <end position="41"/>
    </location>
</feature>
<keyword evidence="4 6" id="KW-1133">Transmembrane helix</keyword>
<evidence type="ECO:0000256" key="5">
    <source>
        <dbReference type="ARBA" id="ARBA00023136"/>
    </source>
</evidence>
<dbReference type="InterPro" id="IPR005016">
    <property type="entry name" value="TDE1/TMS"/>
</dbReference>
<dbReference type="PANTHER" id="PTHR10383:SF9">
    <property type="entry name" value="SERINE INCORPORATOR, ISOFORM F"/>
    <property type="match status" value="1"/>
</dbReference>
<feature type="transmembrane region" description="Helical" evidence="6">
    <location>
        <begin position="273"/>
        <end position="290"/>
    </location>
</feature>
<dbReference type="GO" id="GO:0016020">
    <property type="term" value="C:membrane"/>
    <property type="evidence" value="ECO:0007669"/>
    <property type="project" value="UniProtKB-SubCell"/>
</dbReference>
<feature type="transmembrane region" description="Helical" evidence="6">
    <location>
        <begin position="171"/>
        <end position="198"/>
    </location>
</feature>
<dbReference type="VEuPathDB" id="TriTrypDB:TcIL3000.11.7020"/>
<evidence type="ECO:0000256" key="6">
    <source>
        <dbReference type="SAM" id="Phobius"/>
    </source>
</evidence>